<accession>A0A1V9ZPU8</accession>
<keyword evidence="3" id="KW-1185">Reference proteome</keyword>
<evidence type="ECO:0000313" key="3">
    <source>
        <dbReference type="Proteomes" id="UP000243217"/>
    </source>
</evidence>
<sequence length="340" mass="38018">MKRPLVQMPCISASNTPPTIPIDTRPKTTAILQSTPATVEMEALPTFLDAFLSSDRVVVGTTGNTKDVVLDVDGYQVIVHRKEPSERPYTVGISSLRSLKSPPKSSSTTKALESIELKPTEALKEEMIEPPEKETTTTDNAAEEKQNELHLSNNSLETLRENTISKENLKITNASSIPPEIKDLSLQESPVNSTENIRLEVQEPTDSQPELSPGKVSMATQTSESFLDEISEVQQKNDEMFHAHAIQLQRMYRGHKGRKHFQKTLYREAQLCGVLGAMPGTSQGSTGWYQEPRTNMAHYFVVLPSGEWKHKVKLHCSKPVLTKYEMHKYVLSTVDIMDDD</sequence>
<dbReference type="Proteomes" id="UP000243217">
    <property type="component" value="Unassembled WGS sequence"/>
</dbReference>
<dbReference type="AlphaFoldDB" id="A0A1V9ZPU8"/>
<feature type="region of interest" description="Disordered" evidence="1">
    <location>
        <begin position="93"/>
        <end position="156"/>
    </location>
</feature>
<organism evidence="2 3">
    <name type="scientific">Thraustotheca clavata</name>
    <dbReference type="NCBI Taxonomy" id="74557"/>
    <lineage>
        <taxon>Eukaryota</taxon>
        <taxon>Sar</taxon>
        <taxon>Stramenopiles</taxon>
        <taxon>Oomycota</taxon>
        <taxon>Saprolegniomycetes</taxon>
        <taxon>Saprolegniales</taxon>
        <taxon>Achlyaceae</taxon>
        <taxon>Thraustotheca</taxon>
    </lineage>
</organism>
<evidence type="ECO:0000313" key="2">
    <source>
        <dbReference type="EMBL" id="OQS00026.1"/>
    </source>
</evidence>
<dbReference type="OrthoDB" id="161689at2759"/>
<feature type="region of interest" description="Disordered" evidence="1">
    <location>
        <begin position="200"/>
        <end position="221"/>
    </location>
</feature>
<gene>
    <name evidence="2" type="ORF">THRCLA_06288</name>
</gene>
<protein>
    <submittedName>
        <fullName evidence="2">Uncharacterized protein</fullName>
    </submittedName>
</protein>
<dbReference type="STRING" id="74557.A0A1V9ZPU8"/>
<reference evidence="2 3" key="1">
    <citation type="journal article" date="2014" name="Genome Biol. Evol.">
        <title>The secreted proteins of Achlya hypogyna and Thraustotheca clavata identify the ancestral oomycete secretome and reveal gene acquisitions by horizontal gene transfer.</title>
        <authorList>
            <person name="Misner I."/>
            <person name="Blouin N."/>
            <person name="Leonard G."/>
            <person name="Richards T.A."/>
            <person name="Lane C.E."/>
        </authorList>
    </citation>
    <scope>NUCLEOTIDE SEQUENCE [LARGE SCALE GENOMIC DNA]</scope>
    <source>
        <strain evidence="2 3">ATCC 34112</strain>
    </source>
</reference>
<dbReference type="PROSITE" id="PS50096">
    <property type="entry name" value="IQ"/>
    <property type="match status" value="1"/>
</dbReference>
<evidence type="ECO:0000256" key="1">
    <source>
        <dbReference type="SAM" id="MobiDB-lite"/>
    </source>
</evidence>
<comment type="caution">
    <text evidence="2">The sequence shown here is derived from an EMBL/GenBank/DDBJ whole genome shotgun (WGS) entry which is preliminary data.</text>
</comment>
<proteinExistence type="predicted"/>
<dbReference type="EMBL" id="JNBS01001765">
    <property type="protein sequence ID" value="OQS00026.1"/>
    <property type="molecule type" value="Genomic_DNA"/>
</dbReference>
<dbReference type="CDD" id="cd23767">
    <property type="entry name" value="IQCD"/>
    <property type="match status" value="1"/>
</dbReference>
<name>A0A1V9ZPU8_9STRA</name>
<feature type="compositionally biased region" description="Basic and acidic residues" evidence="1">
    <location>
        <begin position="113"/>
        <end position="148"/>
    </location>
</feature>
<feature type="compositionally biased region" description="Low complexity" evidence="1">
    <location>
        <begin position="94"/>
        <end position="107"/>
    </location>
</feature>